<proteinExistence type="predicted"/>
<dbReference type="AlphaFoldDB" id="A0A4Z1K7R7"/>
<protein>
    <submittedName>
        <fullName evidence="1">Uncharacterized protein</fullName>
    </submittedName>
</protein>
<accession>A0A4Z1K7R7</accession>
<name>A0A4Z1K7R7_9HELO</name>
<evidence type="ECO:0000313" key="1">
    <source>
        <dbReference type="EMBL" id="TGO82141.1"/>
    </source>
</evidence>
<organism evidence="1 2">
    <name type="scientific">Botrytis porri</name>
    <dbReference type="NCBI Taxonomy" id="87229"/>
    <lineage>
        <taxon>Eukaryota</taxon>
        <taxon>Fungi</taxon>
        <taxon>Dikarya</taxon>
        <taxon>Ascomycota</taxon>
        <taxon>Pezizomycotina</taxon>
        <taxon>Leotiomycetes</taxon>
        <taxon>Helotiales</taxon>
        <taxon>Sclerotiniaceae</taxon>
        <taxon>Botrytis</taxon>
    </lineage>
</organism>
<evidence type="ECO:0000313" key="2">
    <source>
        <dbReference type="Proteomes" id="UP000297280"/>
    </source>
</evidence>
<dbReference type="EMBL" id="PQXO01000904">
    <property type="protein sequence ID" value="TGO82141.1"/>
    <property type="molecule type" value="Genomic_DNA"/>
</dbReference>
<reference evidence="1 2" key="1">
    <citation type="submission" date="2017-12" db="EMBL/GenBank/DDBJ databases">
        <title>Comparative genomics of Botrytis spp.</title>
        <authorList>
            <person name="Valero-Jimenez C.A."/>
            <person name="Tapia P."/>
            <person name="Veloso J."/>
            <person name="Silva-Moreno E."/>
            <person name="Staats M."/>
            <person name="Valdes J.H."/>
            <person name="Van Kan J.A.L."/>
        </authorList>
    </citation>
    <scope>NUCLEOTIDE SEQUENCE [LARGE SCALE GENOMIC DNA]</scope>
    <source>
        <strain evidence="1 2">MUCL3349</strain>
    </source>
</reference>
<sequence>MSRDLSLPFLSETFFGAHLRTEIDATRSLSAEDGFYQRYEFQSILYLKKLASTNLTLIYVASSNETEAAQFTRDAAAYSVTTKLMLLNAEDRELLSNLSWGQQAVVGFLVLTKSSKFVGIGHSSFTWNNALQRHRFLDKKKDYLNRPELLSDELNTVFEEPGVHPEYTTYLWP</sequence>
<gene>
    <name evidence="1" type="ORF">BPOR_0910g00030</name>
</gene>
<dbReference type="Proteomes" id="UP000297280">
    <property type="component" value="Unassembled WGS sequence"/>
</dbReference>
<dbReference type="Gene3D" id="3.40.50.11350">
    <property type="match status" value="1"/>
</dbReference>
<keyword evidence="2" id="KW-1185">Reference proteome</keyword>
<comment type="caution">
    <text evidence="1">The sequence shown here is derived from an EMBL/GenBank/DDBJ whole genome shotgun (WGS) entry which is preliminary data.</text>
</comment>
<dbReference type="CDD" id="cd11296">
    <property type="entry name" value="O-FucT_like"/>
    <property type="match status" value="1"/>
</dbReference>